<feature type="region of interest" description="Disordered" evidence="1">
    <location>
        <begin position="288"/>
        <end position="319"/>
    </location>
</feature>
<feature type="region of interest" description="Disordered" evidence="1">
    <location>
        <begin position="415"/>
        <end position="486"/>
    </location>
</feature>
<feature type="compositionally biased region" description="Basic and acidic residues" evidence="1">
    <location>
        <begin position="415"/>
        <end position="444"/>
    </location>
</feature>
<dbReference type="EMBL" id="QGKW02001988">
    <property type="protein sequence ID" value="KAF2553283.1"/>
    <property type="molecule type" value="Genomic_DNA"/>
</dbReference>
<dbReference type="Proteomes" id="UP000712281">
    <property type="component" value="Unassembled WGS sequence"/>
</dbReference>
<feature type="compositionally biased region" description="Low complexity" evidence="1">
    <location>
        <begin position="337"/>
        <end position="356"/>
    </location>
</feature>
<dbReference type="AlphaFoldDB" id="A0A8S9H573"/>
<reference evidence="2" key="1">
    <citation type="submission" date="2019-12" db="EMBL/GenBank/DDBJ databases">
        <title>Genome sequencing and annotation of Brassica cretica.</title>
        <authorList>
            <person name="Studholme D.J."/>
            <person name="Sarris P.F."/>
        </authorList>
    </citation>
    <scope>NUCLEOTIDE SEQUENCE</scope>
    <source>
        <strain evidence="2">PFS-001/15</strain>
        <tissue evidence="2">Leaf</tissue>
    </source>
</reference>
<sequence length="764" mass="87533">MWYQSHSEVQSSSQLAILKSSTSKRSSLSFGLLKRNHEETPTILNSSSSNRSPVFGLLINHEVKAARKAQEDKLQEWRYNKRTVEMIAEYECGQEKKAKKSRPERDKWKKPVNKEATRSYLRSRSNEVKPSSPKKAVQKPQSKLVVETPSTRTEEKRNKGFEKWLESFKARIHQSITNPCPSSVFEEDHEAKDIEPELSTVYVRAKSKDDLGPIFDEEEEPFGQWTMDDDFDLIFDEEDDHLDDDLGPIFDEEDDHLDDDYGLFFDEEEEPEAVSVFLAVQKVAEDVVDSGPEADHENDLTTTYASGEETRDQSNNNQSLAKKIAKVELKNSHSEVQSSSQLAILKSSSSKRSSVSFGLLKRNHEETPTILNSSSSKRSPVFGLLINHEVKAARKAQEDKLQEWRYNKRTVEMIAEYERGQEKKAKKSRPERDKWKKPVNKEATRSYLGSRSNEVKPRSPKKAVQKPQSKRVVETPSTRTEEKRNKGFEKWLESFKARIHQSITNPCPSSVYEEDHEAKDIEPELSTVYVRTKSKDDLGPIFDEEEEPFGQWTMDDDFDPIFDEEDDHLDDDLGPIFDEEDDHLDDDYGLFFDEEEEPEAVSVFLAVQKVAEDVVDSGPEADHENDLTTTYASGEETRDQSNNNQSLAKKIAKVELKNVGSFILEGLNFRANSCKGGGDDATQISRYVSTRSLRYEPVKQLIIAWLNEHFMGLIGLIHEVLDREKLMGLMQNGEALCSIRNQCLDLSKKCPPRKYKPWSYNISI</sequence>
<feature type="region of interest" description="Disordered" evidence="1">
    <location>
        <begin position="94"/>
        <end position="153"/>
    </location>
</feature>
<accession>A0A8S9H573</accession>
<evidence type="ECO:0000313" key="2">
    <source>
        <dbReference type="EMBL" id="KAF2553283.1"/>
    </source>
</evidence>
<organism evidence="2 3">
    <name type="scientific">Brassica cretica</name>
    <name type="common">Mustard</name>
    <dbReference type="NCBI Taxonomy" id="69181"/>
    <lineage>
        <taxon>Eukaryota</taxon>
        <taxon>Viridiplantae</taxon>
        <taxon>Streptophyta</taxon>
        <taxon>Embryophyta</taxon>
        <taxon>Tracheophyta</taxon>
        <taxon>Spermatophyta</taxon>
        <taxon>Magnoliopsida</taxon>
        <taxon>eudicotyledons</taxon>
        <taxon>Gunneridae</taxon>
        <taxon>Pentapetalae</taxon>
        <taxon>rosids</taxon>
        <taxon>malvids</taxon>
        <taxon>Brassicales</taxon>
        <taxon>Brassicaceae</taxon>
        <taxon>Brassiceae</taxon>
        <taxon>Brassica</taxon>
    </lineage>
</organism>
<comment type="caution">
    <text evidence="2">The sequence shown here is derived from an EMBL/GenBank/DDBJ whole genome shotgun (WGS) entry which is preliminary data.</text>
</comment>
<protein>
    <submittedName>
        <fullName evidence="2">Uncharacterized protein</fullName>
    </submittedName>
</protein>
<evidence type="ECO:0000256" key="1">
    <source>
        <dbReference type="SAM" id="MobiDB-lite"/>
    </source>
</evidence>
<evidence type="ECO:0000313" key="3">
    <source>
        <dbReference type="Proteomes" id="UP000712281"/>
    </source>
</evidence>
<name>A0A8S9H573_BRACR</name>
<feature type="region of interest" description="Disordered" evidence="1">
    <location>
        <begin position="331"/>
        <end position="377"/>
    </location>
</feature>
<feature type="region of interest" description="Disordered" evidence="1">
    <location>
        <begin position="616"/>
        <end position="644"/>
    </location>
</feature>
<feature type="compositionally biased region" description="Basic and acidic residues" evidence="1">
    <location>
        <begin position="94"/>
        <end position="117"/>
    </location>
</feature>
<proteinExistence type="predicted"/>
<gene>
    <name evidence="2" type="ORF">F2Q68_00035509</name>
</gene>